<protein>
    <submittedName>
        <fullName evidence="2">PTS system, glucitol/sorbitol-specific IIA component</fullName>
    </submittedName>
</protein>
<sequence>MKYEVTITNIGDFSLQLLKLRESMILFDRDVPYEYLDMVVAHTKDEVSGLIEVGGTVLIADHEYTITAIGSDALNTLKEHGHCTLLFNGKDTVEQPGQIAMSGKGIPRVMVGDTICFV</sequence>
<dbReference type="AlphaFoldDB" id="A0A1H7DFJ2"/>
<evidence type="ECO:0000313" key="3">
    <source>
        <dbReference type="Proteomes" id="UP000199662"/>
    </source>
</evidence>
<dbReference type="GO" id="GO:0008982">
    <property type="term" value="F:protein-N(PI)-phosphohistidine-sugar phosphotransferase activity"/>
    <property type="evidence" value="ECO:0007669"/>
    <property type="project" value="InterPro"/>
</dbReference>
<dbReference type="STRING" id="84035.SAMN05660742_13215"/>
<dbReference type="Pfam" id="PF03829">
    <property type="entry name" value="PTSIIA_gutA"/>
    <property type="match status" value="1"/>
</dbReference>
<proteinExistence type="predicted"/>
<organism evidence="2 3">
    <name type="scientific">Propionispira arboris</name>
    <dbReference type="NCBI Taxonomy" id="84035"/>
    <lineage>
        <taxon>Bacteria</taxon>
        <taxon>Bacillati</taxon>
        <taxon>Bacillota</taxon>
        <taxon>Negativicutes</taxon>
        <taxon>Selenomonadales</taxon>
        <taxon>Selenomonadaceae</taxon>
        <taxon>Propionispira</taxon>
    </lineage>
</organism>
<dbReference type="PROSITE" id="PS51097">
    <property type="entry name" value="PTS_EIIA_TYPE_5"/>
    <property type="match status" value="1"/>
</dbReference>
<gene>
    <name evidence="2" type="ORF">SAMN05660742_13215</name>
</gene>
<dbReference type="Proteomes" id="UP000199662">
    <property type="component" value="Unassembled WGS sequence"/>
</dbReference>
<accession>A0A1H7DFJ2</accession>
<dbReference type="InterPro" id="IPR004716">
    <property type="entry name" value="PTS_IIA_glucitol/sorbitol-sp"/>
</dbReference>
<feature type="modified residue" description="Phosphohistidine; by HPr" evidence="1">
    <location>
        <position position="42"/>
    </location>
</feature>
<dbReference type="GO" id="GO:0005737">
    <property type="term" value="C:cytoplasm"/>
    <property type="evidence" value="ECO:0007669"/>
    <property type="project" value="InterPro"/>
</dbReference>
<dbReference type="PANTHER" id="PTHR40398:SF1">
    <property type="entry name" value="PTS SYSTEM GLUCITOL_SORBITOL-SPECIFIC EIIA COMPONENT"/>
    <property type="match status" value="1"/>
</dbReference>
<evidence type="ECO:0000256" key="1">
    <source>
        <dbReference type="PROSITE-ProRule" id="PRU00420"/>
    </source>
</evidence>
<dbReference type="Gene3D" id="2.40.33.40">
    <property type="entry name" value="Phosphotransferase system, glucitol/sorbitol-specific IIA component"/>
    <property type="match status" value="1"/>
</dbReference>
<dbReference type="EMBL" id="FNZK01000032">
    <property type="protein sequence ID" value="SEJ97005.1"/>
    <property type="molecule type" value="Genomic_DNA"/>
</dbReference>
<name>A0A1H7DFJ2_9FIRM</name>
<dbReference type="InterPro" id="IPR036665">
    <property type="entry name" value="PTS_IIA_glucitol/sorbitol_sf"/>
</dbReference>
<dbReference type="RefSeq" id="WP_091835927.1">
    <property type="nucleotide sequence ID" value="NZ_FNZK01000032.1"/>
</dbReference>
<dbReference type="GO" id="GO:0016301">
    <property type="term" value="F:kinase activity"/>
    <property type="evidence" value="ECO:0007669"/>
    <property type="project" value="TreeGrafter"/>
</dbReference>
<reference evidence="2 3" key="1">
    <citation type="submission" date="2016-10" db="EMBL/GenBank/DDBJ databases">
        <authorList>
            <person name="de Groot N.N."/>
        </authorList>
    </citation>
    <scope>NUCLEOTIDE SEQUENCE [LARGE SCALE GENOMIC DNA]</scope>
    <source>
        <strain evidence="2 3">DSM 2179</strain>
    </source>
</reference>
<dbReference type="SUPFAM" id="SSF141530">
    <property type="entry name" value="PTSIIA/GutA-like"/>
    <property type="match status" value="1"/>
</dbReference>
<keyword evidence="3" id="KW-1185">Reference proteome</keyword>
<dbReference type="GO" id="GO:0009401">
    <property type="term" value="P:phosphoenolpyruvate-dependent sugar phosphotransferase system"/>
    <property type="evidence" value="ECO:0007669"/>
    <property type="project" value="InterPro"/>
</dbReference>
<evidence type="ECO:0000313" key="2">
    <source>
        <dbReference type="EMBL" id="SEJ97005.1"/>
    </source>
</evidence>
<dbReference type="PANTHER" id="PTHR40398">
    <property type="entry name" value="PTS SYSTEM GLUCITOL/SORBITOL-SPECIFIC EIIA COMPONENT"/>
    <property type="match status" value="1"/>
</dbReference>